<dbReference type="InterPro" id="IPR004113">
    <property type="entry name" value="FAD-bd_oxidored_4_C"/>
</dbReference>
<feature type="domain" description="FAD-binding PCMH-type" evidence="5">
    <location>
        <begin position="61"/>
        <end position="240"/>
    </location>
</feature>
<keyword evidence="2" id="KW-0285">Flavoprotein</keyword>
<keyword evidence="7" id="KW-1185">Reference proteome</keyword>
<dbReference type="Pfam" id="PF02913">
    <property type="entry name" value="FAD-oxidase_C"/>
    <property type="match status" value="1"/>
</dbReference>
<dbReference type="RefSeq" id="WP_158052060.1">
    <property type="nucleotide sequence ID" value="NZ_WBKB01000003.1"/>
</dbReference>
<dbReference type="AlphaFoldDB" id="A0A7J5BC16"/>
<dbReference type="OrthoDB" id="9811557at2"/>
<evidence type="ECO:0000256" key="3">
    <source>
        <dbReference type="ARBA" id="ARBA00022827"/>
    </source>
</evidence>
<protein>
    <submittedName>
        <fullName evidence="6">FAD-binding protein</fullName>
    </submittedName>
</protein>
<dbReference type="InterPro" id="IPR036318">
    <property type="entry name" value="FAD-bd_PCMH-like_sf"/>
</dbReference>
<dbReference type="EMBL" id="WBKB01000003">
    <property type="protein sequence ID" value="KAB1643645.1"/>
    <property type="molecule type" value="Genomic_DNA"/>
</dbReference>
<dbReference type="InterPro" id="IPR016171">
    <property type="entry name" value="Vanillyl_alc_oxidase_C-sub2"/>
</dbReference>
<organism evidence="6 7">
    <name type="scientific">Gulosibacter chungangensis</name>
    <dbReference type="NCBI Taxonomy" id="979746"/>
    <lineage>
        <taxon>Bacteria</taxon>
        <taxon>Bacillati</taxon>
        <taxon>Actinomycetota</taxon>
        <taxon>Actinomycetes</taxon>
        <taxon>Micrococcales</taxon>
        <taxon>Microbacteriaceae</taxon>
        <taxon>Gulosibacter</taxon>
    </lineage>
</organism>
<dbReference type="SUPFAM" id="SSF55103">
    <property type="entry name" value="FAD-linked oxidases, C-terminal domain"/>
    <property type="match status" value="1"/>
</dbReference>
<evidence type="ECO:0000259" key="5">
    <source>
        <dbReference type="PROSITE" id="PS51387"/>
    </source>
</evidence>
<keyword evidence="4" id="KW-0560">Oxidoreductase</keyword>
<proteinExistence type="predicted"/>
<dbReference type="PANTHER" id="PTHR42934:SF2">
    <property type="entry name" value="GLYCOLATE OXIDASE SUBUNIT GLCD"/>
    <property type="match status" value="1"/>
</dbReference>
<comment type="cofactor">
    <cofactor evidence="1">
        <name>FAD</name>
        <dbReference type="ChEBI" id="CHEBI:57692"/>
    </cofactor>
</comment>
<accession>A0A7J5BC16</accession>
<keyword evidence="3" id="KW-0274">FAD</keyword>
<dbReference type="InterPro" id="IPR016164">
    <property type="entry name" value="FAD-linked_Oxase-like_C"/>
</dbReference>
<name>A0A7J5BC16_9MICO</name>
<dbReference type="GO" id="GO:0016491">
    <property type="term" value="F:oxidoreductase activity"/>
    <property type="evidence" value="ECO:0007669"/>
    <property type="project" value="UniProtKB-KW"/>
</dbReference>
<reference evidence="6 7" key="1">
    <citation type="submission" date="2019-09" db="EMBL/GenBank/DDBJ databases">
        <title>Phylogeny of genus Pseudoclavibacter and closely related genus.</title>
        <authorList>
            <person name="Li Y."/>
        </authorList>
    </citation>
    <scope>NUCLEOTIDE SEQUENCE [LARGE SCALE GENOMIC DNA]</scope>
    <source>
        <strain evidence="6 7">KCTC 13959</strain>
    </source>
</reference>
<dbReference type="InterPro" id="IPR016169">
    <property type="entry name" value="FAD-bd_PCMH_sub2"/>
</dbReference>
<evidence type="ECO:0000256" key="4">
    <source>
        <dbReference type="ARBA" id="ARBA00023002"/>
    </source>
</evidence>
<dbReference type="PANTHER" id="PTHR42934">
    <property type="entry name" value="GLYCOLATE OXIDASE SUBUNIT GLCD"/>
    <property type="match status" value="1"/>
</dbReference>
<evidence type="ECO:0000256" key="2">
    <source>
        <dbReference type="ARBA" id="ARBA00022630"/>
    </source>
</evidence>
<sequence>MSITSAAPANVETADPQSAETKLANLLQDLRERLPELEIHEPSAATRKYGVDWATQGELRKEVDGPAVAVPASVTEVQEVVRAAAAHGVSIVPRGAGSGLAGGARATANQLVLTTERLNRILEVSPLDELAVVEPGVLNKALNEHLEPFGLFYAPDPASWDISTIGGNVATNAGGLRCVKYGVTRESILALDLVLADGERITVGQRSIKGVTGLDLRSLLIGSEGILAIVVGITVRLRPIPVARQTVSVAFEDTISGAKALAAITRSAVRPSVIEFIDGATLEAIDRHSGTNLSERGGALALIELDGFGIQEQFAQLDLALRSAGGKVRAESAADAEVLWELRRNGRGFPSDEWFVTSDIAVPKSKIADVFAHLPELEARFGVKISAVAHAGDGNLHPGISLRIPEGADPSEPDPVLHEAMDALVDFALSLGGTITGEHGLGTIKREYAATELSARNLKVQRAIKRAFDPQDLLNPGKAI</sequence>
<dbReference type="SUPFAM" id="SSF56176">
    <property type="entry name" value="FAD-binding/transporter-associated domain-like"/>
    <property type="match status" value="1"/>
</dbReference>
<dbReference type="PROSITE" id="PS51387">
    <property type="entry name" value="FAD_PCMH"/>
    <property type="match status" value="1"/>
</dbReference>
<dbReference type="InterPro" id="IPR051914">
    <property type="entry name" value="FAD-linked_OxidoTrans_Type4"/>
</dbReference>
<dbReference type="InterPro" id="IPR016166">
    <property type="entry name" value="FAD-bd_PCMH"/>
</dbReference>
<gene>
    <name evidence="6" type="ORF">F8O05_07160</name>
</gene>
<dbReference type="Pfam" id="PF01565">
    <property type="entry name" value="FAD_binding_4"/>
    <property type="match status" value="1"/>
</dbReference>
<dbReference type="GO" id="GO:0071949">
    <property type="term" value="F:FAD binding"/>
    <property type="evidence" value="ECO:0007669"/>
    <property type="project" value="InterPro"/>
</dbReference>
<evidence type="ECO:0000313" key="7">
    <source>
        <dbReference type="Proteomes" id="UP000433493"/>
    </source>
</evidence>
<dbReference type="InterPro" id="IPR006094">
    <property type="entry name" value="Oxid_FAD_bind_N"/>
</dbReference>
<evidence type="ECO:0000313" key="6">
    <source>
        <dbReference type="EMBL" id="KAB1643645.1"/>
    </source>
</evidence>
<dbReference type="Gene3D" id="3.30.465.10">
    <property type="match status" value="1"/>
</dbReference>
<evidence type="ECO:0000256" key="1">
    <source>
        <dbReference type="ARBA" id="ARBA00001974"/>
    </source>
</evidence>
<dbReference type="Gene3D" id="3.30.70.2740">
    <property type="match status" value="1"/>
</dbReference>
<dbReference type="Proteomes" id="UP000433493">
    <property type="component" value="Unassembled WGS sequence"/>
</dbReference>
<dbReference type="Gene3D" id="1.10.45.10">
    <property type="entry name" value="Vanillyl-alcohol Oxidase, Chain A, domain 4"/>
    <property type="match status" value="1"/>
</dbReference>
<comment type="caution">
    <text evidence="6">The sequence shown here is derived from an EMBL/GenBank/DDBJ whole genome shotgun (WGS) entry which is preliminary data.</text>
</comment>
<dbReference type="FunFam" id="1.10.45.10:FF:000001">
    <property type="entry name" value="D-lactate dehydrogenase mitochondrial"/>
    <property type="match status" value="1"/>
</dbReference>